<keyword evidence="4" id="KW-1185">Reference proteome</keyword>
<dbReference type="Proteomes" id="UP000320239">
    <property type="component" value="Unassembled WGS sequence"/>
</dbReference>
<comment type="caution">
    <text evidence="3">The sequence shown here is derived from an EMBL/GenBank/DDBJ whole genome shotgun (WGS) entry which is preliminary data.</text>
</comment>
<feature type="compositionally biased region" description="Low complexity" evidence="1">
    <location>
        <begin position="46"/>
        <end position="68"/>
    </location>
</feature>
<evidence type="ECO:0000313" key="4">
    <source>
        <dbReference type="Proteomes" id="UP000320239"/>
    </source>
</evidence>
<keyword evidence="2" id="KW-0472">Membrane</keyword>
<reference evidence="3 4" key="1">
    <citation type="submission" date="2019-06" db="EMBL/GenBank/DDBJ databases">
        <title>Sequencing the genomes of 1000 actinobacteria strains.</title>
        <authorList>
            <person name="Klenk H.-P."/>
        </authorList>
    </citation>
    <scope>NUCLEOTIDE SEQUENCE [LARGE SCALE GENOMIC DNA]</scope>
    <source>
        <strain evidence="3 4">DSM 43866</strain>
    </source>
</reference>
<dbReference type="OrthoDB" id="3295701at2"/>
<dbReference type="AlphaFoldDB" id="A0A561VG09"/>
<name>A0A561VG09_ACTTI</name>
<proteinExistence type="predicted"/>
<sequence length="186" mass="20040">MPVTPLDDHSQQRRPLFFPVVIATVLLTIIGMLGGYLLGERRNRHPSASSSASVPAWAAPQPGASSAPPLLPTDGDCPPQTQKMGRLNGAYGALGRVLRVTTSRRTVVWICQDGLGNLYYHANKGGADAEWVEYRTALFLTGVRQEPDGSFSATAAWDGTAFSVNRERVLITKPGGEPEEQKVVPD</sequence>
<feature type="transmembrane region" description="Helical" evidence="2">
    <location>
        <begin position="16"/>
        <end position="38"/>
    </location>
</feature>
<evidence type="ECO:0000256" key="1">
    <source>
        <dbReference type="SAM" id="MobiDB-lite"/>
    </source>
</evidence>
<dbReference type="EMBL" id="VIWY01000007">
    <property type="protein sequence ID" value="TWG10553.1"/>
    <property type="molecule type" value="Genomic_DNA"/>
</dbReference>
<keyword evidence="2" id="KW-1133">Transmembrane helix</keyword>
<protein>
    <submittedName>
        <fullName evidence="3">Uncharacterized protein</fullName>
    </submittedName>
</protein>
<feature type="region of interest" description="Disordered" evidence="1">
    <location>
        <begin position="44"/>
        <end position="82"/>
    </location>
</feature>
<evidence type="ECO:0000313" key="3">
    <source>
        <dbReference type="EMBL" id="TWG10553.1"/>
    </source>
</evidence>
<gene>
    <name evidence="3" type="ORF">FHX34_10743</name>
</gene>
<accession>A0A561VG09</accession>
<keyword evidence="2" id="KW-0812">Transmembrane</keyword>
<organism evidence="3 4">
    <name type="scientific">Actinoplanes teichomyceticus</name>
    <dbReference type="NCBI Taxonomy" id="1867"/>
    <lineage>
        <taxon>Bacteria</taxon>
        <taxon>Bacillati</taxon>
        <taxon>Actinomycetota</taxon>
        <taxon>Actinomycetes</taxon>
        <taxon>Micromonosporales</taxon>
        <taxon>Micromonosporaceae</taxon>
        <taxon>Actinoplanes</taxon>
    </lineage>
</organism>
<evidence type="ECO:0000256" key="2">
    <source>
        <dbReference type="SAM" id="Phobius"/>
    </source>
</evidence>